<sequence>MTRLASRSYLCFLRARSVGTSLAVIAAVSAVSLLAGASLIDLRVGSGAGVPYATLAPAMSGSLIAASARSGLFRQEQLASRNLWGPRAALLLGMVLWAAAWAAIAQPTLPSSPGDVAAVRNVVGFTGLGLIASRIVGGRLAWIAPISMAIAALTLASSSGQSRGAALVWPLTADGNVTAALVALTLFAVGAGIVIAQGTRERETGAEE</sequence>
<evidence type="ECO:0000313" key="3">
    <source>
        <dbReference type="Proteomes" id="UP001230328"/>
    </source>
</evidence>
<evidence type="ECO:0000256" key="1">
    <source>
        <dbReference type="SAM" id="Phobius"/>
    </source>
</evidence>
<feature type="transmembrane region" description="Helical" evidence="1">
    <location>
        <begin position="21"/>
        <end position="40"/>
    </location>
</feature>
<organism evidence="2 3">
    <name type="scientific">Streptomyces umbrinus</name>
    <dbReference type="NCBI Taxonomy" id="67370"/>
    <lineage>
        <taxon>Bacteria</taxon>
        <taxon>Bacillati</taxon>
        <taxon>Actinomycetota</taxon>
        <taxon>Actinomycetes</taxon>
        <taxon>Kitasatosporales</taxon>
        <taxon>Streptomycetaceae</taxon>
        <taxon>Streptomyces</taxon>
        <taxon>Streptomyces phaeochromogenes group</taxon>
    </lineage>
</organism>
<comment type="caution">
    <text evidence="2">The sequence shown here is derived from an EMBL/GenBank/DDBJ whole genome shotgun (WGS) entry which is preliminary data.</text>
</comment>
<accession>A0ABU0SX60</accession>
<keyword evidence="1" id="KW-0472">Membrane</keyword>
<dbReference type="Proteomes" id="UP001230328">
    <property type="component" value="Unassembled WGS sequence"/>
</dbReference>
<feature type="transmembrane region" description="Helical" evidence="1">
    <location>
        <begin position="52"/>
        <end position="72"/>
    </location>
</feature>
<proteinExistence type="predicted"/>
<dbReference type="EMBL" id="JAUSZI010000002">
    <property type="protein sequence ID" value="MDQ1028153.1"/>
    <property type="molecule type" value="Genomic_DNA"/>
</dbReference>
<gene>
    <name evidence="2" type="ORF">QF035_005735</name>
</gene>
<evidence type="ECO:0000313" key="2">
    <source>
        <dbReference type="EMBL" id="MDQ1028153.1"/>
    </source>
</evidence>
<feature type="transmembrane region" description="Helical" evidence="1">
    <location>
        <begin position="84"/>
        <end position="104"/>
    </location>
</feature>
<feature type="transmembrane region" description="Helical" evidence="1">
    <location>
        <begin position="116"/>
        <end position="133"/>
    </location>
</feature>
<protein>
    <submittedName>
        <fullName evidence="2">Uncharacterized protein</fullName>
    </submittedName>
</protein>
<keyword evidence="1" id="KW-1133">Transmembrane helix</keyword>
<feature type="transmembrane region" description="Helical" evidence="1">
    <location>
        <begin position="177"/>
        <end position="196"/>
    </location>
</feature>
<keyword evidence="3" id="KW-1185">Reference proteome</keyword>
<feature type="transmembrane region" description="Helical" evidence="1">
    <location>
        <begin position="140"/>
        <end position="157"/>
    </location>
</feature>
<dbReference type="RefSeq" id="WP_307523400.1">
    <property type="nucleotide sequence ID" value="NZ_JAUSZI010000002.1"/>
</dbReference>
<reference evidence="2 3" key="1">
    <citation type="submission" date="2023-07" db="EMBL/GenBank/DDBJ databases">
        <title>Comparative genomics of wheat-associated soil bacteria to identify genetic determinants of phenazine resistance.</title>
        <authorList>
            <person name="Mouncey N."/>
        </authorList>
    </citation>
    <scope>NUCLEOTIDE SEQUENCE [LARGE SCALE GENOMIC DNA]</scope>
    <source>
        <strain evidence="2 3">V2I4</strain>
    </source>
</reference>
<name>A0ABU0SX60_9ACTN</name>
<keyword evidence="1" id="KW-0812">Transmembrane</keyword>